<keyword evidence="4" id="KW-1185">Reference proteome</keyword>
<accession>B4HCS4</accession>
<feature type="region of interest" description="Disordered" evidence="1">
    <location>
        <begin position="156"/>
        <end position="229"/>
    </location>
</feature>
<evidence type="ECO:0000313" key="4">
    <source>
        <dbReference type="Proteomes" id="UP000008744"/>
    </source>
</evidence>
<dbReference type="AlphaFoldDB" id="B4HCS4"/>
<feature type="compositionally biased region" description="Low complexity" evidence="1">
    <location>
        <begin position="179"/>
        <end position="190"/>
    </location>
</feature>
<feature type="domain" description="DUF5641" evidence="2">
    <location>
        <begin position="19"/>
        <end position="72"/>
    </location>
</feature>
<evidence type="ECO:0000259" key="2">
    <source>
        <dbReference type="Pfam" id="PF18701"/>
    </source>
</evidence>
<proteinExistence type="predicted"/>
<dbReference type="InterPro" id="IPR040676">
    <property type="entry name" value="DUF5641"/>
</dbReference>
<organism evidence="4">
    <name type="scientific">Drosophila persimilis</name>
    <name type="common">Fruit fly</name>
    <dbReference type="NCBI Taxonomy" id="7234"/>
    <lineage>
        <taxon>Eukaryota</taxon>
        <taxon>Metazoa</taxon>
        <taxon>Ecdysozoa</taxon>
        <taxon>Arthropoda</taxon>
        <taxon>Hexapoda</taxon>
        <taxon>Insecta</taxon>
        <taxon>Pterygota</taxon>
        <taxon>Neoptera</taxon>
        <taxon>Endopterygota</taxon>
        <taxon>Diptera</taxon>
        <taxon>Brachycera</taxon>
        <taxon>Muscomorpha</taxon>
        <taxon>Ephydroidea</taxon>
        <taxon>Drosophilidae</taxon>
        <taxon>Drosophila</taxon>
        <taxon>Sophophora</taxon>
    </lineage>
</organism>
<dbReference type="Pfam" id="PF18701">
    <property type="entry name" value="DUF5641"/>
    <property type="match status" value="1"/>
</dbReference>
<dbReference type="Proteomes" id="UP000008744">
    <property type="component" value="Unassembled WGS sequence"/>
</dbReference>
<evidence type="ECO:0000313" key="3">
    <source>
        <dbReference type="EMBL" id="EDW30238.1"/>
    </source>
</evidence>
<name>B4HCS4_DROPE</name>
<dbReference type="EMBL" id="CH479418">
    <property type="protein sequence ID" value="EDW30238.1"/>
    <property type="molecule type" value="Genomic_DNA"/>
</dbReference>
<evidence type="ECO:0000256" key="1">
    <source>
        <dbReference type="SAM" id="MobiDB-lite"/>
    </source>
</evidence>
<dbReference type="HOGENOM" id="CLU_783614_0_0_1"/>
<gene>
    <name evidence="3" type="primary">Dper\GL15750</name>
    <name evidence="3" type="ORF">Dper_GL15750</name>
</gene>
<reference evidence="3 4" key="1">
    <citation type="journal article" date="2007" name="Nature">
        <title>Evolution of genes and genomes on the Drosophila phylogeny.</title>
        <authorList>
            <consortium name="Drosophila 12 Genomes Consortium"/>
            <person name="Clark A.G."/>
            <person name="Eisen M.B."/>
            <person name="Smith D.R."/>
            <person name="Bergman C.M."/>
            <person name="Oliver B."/>
            <person name="Markow T.A."/>
            <person name="Kaufman T.C."/>
            <person name="Kellis M."/>
            <person name="Gelbart W."/>
            <person name="Iyer V.N."/>
            <person name="Pollard D.A."/>
            <person name="Sackton T.B."/>
            <person name="Larracuente A.M."/>
            <person name="Singh N.D."/>
            <person name="Abad J.P."/>
            <person name="Abt D.N."/>
            <person name="Adryan B."/>
            <person name="Aguade M."/>
            <person name="Akashi H."/>
            <person name="Anderson W.W."/>
            <person name="Aquadro C.F."/>
            <person name="Ardell D.H."/>
            <person name="Arguello R."/>
            <person name="Artieri C.G."/>
            <person name="Barbash D.A."/>
            <person name="Barker D."/>
            <person name="Barsanti P."/>
            <person name="Batterham P."/>
            <person name="Batzoglou S."/>
            <person name="Begun D."/>
            <person name="Bhutkar A."/>
            <person name="Blanco E."/>
            <person name="Bosak S.A."/>
            <person name="Bradley R.K."/>
            <person name="Brand A.D."/>
            <person name="Brent M.R."/>
            <person name="Brooks A.N."/>
            <person name="Brown R.H."/>
            <person name="Butlin R.K."/>
            <person name="Caggese C."/>
            <person name="Calvi B.R."/>
            <person name="Bernardo de Carvalho A."/>
            <person name="Caspi A."/>
            <person name="Castrezana S."/>
            <person name="Celniker S.E."/>
            <person name="Chang J.L."/>
            <person name="Chapple C."/>
            <person name="Chatterji S."/>
            <person name="Chinwalla A."/>
            <person name="Civetta A."/>
            <person name="Clifton S.W."/>
            <person name="Comeron J.M."/>
            <person name="Costello J.C."/>
            <person name="Coyne J.A."/>
            <person name="Daub J."/>
            <person name="David R.G."/>
            <person name="Delcher A.L."/>
            <person name="Delehaunty K."/>
            <person name="Do C.B."/>
            <person name="Ebling H."/>
            <person name="Edwards K."/>
            <person name="Eickbush T."/>
            <person name="Evans J.D."/>
            <person name="Filipski A."/>
            <person name="Findeiss S."/>
            <person name="Freyhult E."/>
            <person name="Fulton L."/>
            <person name="Fulton R."/>
            <person name="Garcia A.C."/>
            <person name="Gardiner A."/>
            <person name="Garfield D.A."/>
            <person name="Garvin B.E."/>
            <person name="Gibson G."/>
            <person name="Gilbert D."/>
            <person name="Gnerre S."/>
            <person name="Godfrey J."/>
            <person name="Good R."/>
            <person name="Gotea V."/>
            <person name="Gravely B."/>
            <person name="Greenberg A.J."/>
            <person name="Griffiths-Jones S."/>
            <person name="Gross S."/>
            <person name="Guigo R."/>
            <person name="Gustafson E.A."/>
            <person name="Haerty W."/>
            <person name="Hahn M.W."/>
            <person name="Halligan D.L."/>
            <person name="Halpern A.L."/>
            <person name="Halter G.M."/>
            <person name="Han M.V."/>
            <person name="Heger A."/>
            <person name="Hillier L."/>
            <person name="Hinrichs A.S."/>
            <person name="Holmes I."/>
            <person name="Hoskins R.A."/>
            <person name="Hubisz M.J."/>
            <person name="Hultmark D."/>
            <person name="Huntley M.A."/>
            <person name="Jaffe D.B."/>
            <person name="Jagadeeshan S."/>
            <person name="Jeck W.R."/>
            <person name="Johnson J."/>
            <person name="Jones C.D."/>
            <person name="Jordan W.C."/>
            <person name="Karpen G.H."/>
            <person name="Kataoka E."/>
            <person name="Keightley P.D."/>
            <person name="Kheradpour P."/>
            <person name="Kirkness E.F."/>
            <person name="Koerich L.B."/>
            <person name="Kristiansen K."/>
            <person name="Kudrna D."/>
            <person name="Kulathinal R.J."/>
            <person name="Kumar S."/>
            <person name="Kwok R."/>
            <person name="Lander E."/>
            <person name="Langley C.H."/>
            <person name="Lapoint R."/>
            <person name="Lazzaro B.P."/>
            <person name="Lee S.J."/>
            <person name="Levesque L."/>
            <person name="Li R."/>
            <person name="Lin C.F."/>
            <person name="Lin M.F."/>
            <person name="Lindblad-Toh K."/>
            <person name="Llopart A."/>
            <person name="Long M."/>
            <person name="Low L."/>
            <person name="Lozovsky E."/>
            <person name="Lu J."/>
            <person name="Luo M."/>
            <person name="Machado C.A."/>
            <person name="Makalowski W."/>
            <person name="Marzo M."/>
            <person name="Matsuda M."/>
            <person name="Matzkin L."/>
            <person name="McAllister B."/>
            <person name="McBride C.S."/>
            <person name="McKernan B."/>
            <person name="McKernan K."/>
            <person name="Mendez-Lago M."/>
            <person name="Minx P."/>
            <person name="Mollenhauer M.U."/>
            <person name="Montooth K."/>
            <person name="Mount S.M."/>
            <person name="Mu X."/>
            <person name="Myers E."/>
            <person name="Negre B."/>
            <person name="Newfeld S."/>
            <person name="Nielsen R."/>
            <person name="Noor M.A."/>
            <person name="O'Grady P."/>
            <person name="Pachter L."/>
            <person name="Papaceit M."/>
            <person name="Parisi M.J."/>
            <person name="Parisi M."/>
            <person name="Parts L."/>
            <person name="Pedersen J.S."/>
            <person name="Pesole G."/>
            <person name="Phillippy A.M."/>
            <person name="Ponting C.P."/>
            <person name="Pop M."/>
            <person name="Porcelli D."/>
            <person name="Powell J.R."/>
            <person name="Prohaska S."/>
            <person name="Pruitt K."/>
            <person name="Puig M."/>
            <person name="Quesneville H."/>
            <person name="Ram K.R."/>
            <person name="Rand D."/>
            <person name="Rasmussen M.D."/>
            <person name="Reed L.K."/>
            <person name="Reenan R."/>
            <person name="Reily A."/>
            <person name="Remington K.A."/>
            <person name="Rieger T.T."/>
            <person name="Ritchie M.G."/>
            <person name="Robin C."/>
            <person name="Rogers Y.H."/>
            <person name="Rohde C."/>
            <person name="Rozas J."/>
            <person name="Rubenfield M.J."/>
            <person name="Ruiz A."/>
            <person name="Russo S."/>
            <person name="Salzberg S.L."/>
            <person name="Sanchez-Gracia A."/>
            <person name="Saranga D.J."/>
            <person name="Sato H."/>
            <person name="Schaeffer S.W."/>
            <person name="Schatz M.C."/>
            <person name="Schlenke T."/>
            <person name="Schwartz R."/>
            <person name="Segarra C."/>
            <person name="Singh R.S."/>
            <person name="Sirot L."/>
            <person name="Sirota M."/>
            <person name="Sisneros N.B."/>
            <person name="Smith C.D."/>
            <person name="Smith T.F."/>
            <person name="Spieth J."/>
            <person name="Stage D.E."/>
            <person name="Stark A."/>
            <person name="Stephan W."/>
            <person name="Strausberg R.L."/>
            <person name="Strempel S."/>
            <person name="Sturgill D."/>
            <person name="Sutton G."/>
            <person name="Sutton G.G."/>
            <person name="Tao W."/>
            <person name="Teichmann S."/>
            <person name="Tobari Y.N."/>
            <person name="Tomimura Y."/>
            <person name="Tsolas J.M."/>
            <person name="Valente V.L."/>
            <person name="Venter E."/>
            <person name="Venter J.C."/>
            <person name="Vicario S."/>
            <person name="Vieira F.G."/>
            <person name="Vilella A.J."/>
            <person name="Villasante A."/>
            <person name="Walenz B."/>
            <person name="Wang J."/>
            <person name="Wasserman M."/>
            <person name="Watts T."/>
            <person name="Wilson D."/>
            <person name="Wilson R.K."/>
            <person name="Wing R.A."/>
            <person name="Wolfner M.F."/>
            <person name="Wong A."/>
            <person name="Wong G.K."/>
            <person name="Wu C.I."/>
            <person name="Wu G."/>
            <person name="Yamamoto D."/>
            <person name="Yang H.P."/>
            <person name="Yang S.P."/>
            <person name="Yorke J.A."/>
            <person name="Yoshida K."/>
            <person name="Zdobnov E."/>
            <person name="Zhang P."/>
            <person name="Zhang Y."/>
            <person name="Zimin A.V."/>
            <person name="Baldwin J."/>
            <person name="Abdouelleil A."/>
            <person name="Abdulkadir J."/>
            <person name="Abebe A."/>
            <person name="Abera B."/>
            <person name="Abreu J."/>
            <person name="Acer S.C."/>
            <person name="Aftuck L."/>
            <person name="Alexander A."/>
            <person name="An P."/>
            <person name="Anderson E."/>
            <person name="Anderson S."/>
            <person name="Arachi H."/>
            <person name="Azer M."/>
            <person name="Bachantsang P."/>
            <person name="Barry A."/>
            <person name="Bayul T."/>
            <person name="Berlin A."/>
            <person name="Bessette D."/>
            <person name="Bloom T."/>
            <person name="Blye J."/>
            <person name="Boguslavskiy L."/>
            <person name="Bonnet C."/>
            <person name="Boukhgalter B."/>
            <person name="Bourzgui I."/>
            <person name="Brown A."/>
            <person name="Cahill P."/>
            <person name="Channer S."/>
            <person name="Cheshatsang Y."/>
            <person name="Chuda L."/>
            <person name="Citroen M."/>
            <person name="Collymore A."/>
            <person name="Cooke P."/>
            <person name="Costello M."/>
            <person name="D'Aco K."/>
            <person name="Daza R."/>
            <person name="De Haan G."/>
            <person name="DeGray S."/>
            <person name="DeMaso C."/>
            <person name="Dhargay N."/>
            <person name="Dooley K."/>
            <person name="Dooley E."/>
            <person name="Doricent M."/>
            <person name="Dorje P."/>
            <person name="Dorjee K."/>
            <person name="Dupes A."/>
            <person name="Elong R."/>
            <person name="Falk J."/>
            <person name="Farina A."/>
            <person name="Faro S."/>
            <person name="Ferguson D."/>
            <person name="Fisher S."/>
            <person name="Foley C.D."/>
            <person name="Franke A."/>
            <person name="Friedrich D."/>
            <person name="Gadbois L."/>
            <person name="Gearin G."/>
            <person name="Gearin C.R."/>
            <person name="Giannoukos G."/>
            <person name="Goode T."/>
            <person name="Graham J."/>
            <person name="Grandbois E."/>
            <person name="Grewal S."/>
            <person name="Gyaltsen K."/>
            <person name="Hafez N."/>
            <person name="Hagos B."/>
            <person name="Hall J."/>
            <person name="Henson C."/>
            <person name="Hollinger A."/>
            <person name="Honan T."/>
            <person name="Huard M.D."/>
            <person name="Hughes L."/>
            <person name="Hurhula B."/>
            <person name="Husby M.E."/>
            <person name="Kamat A."/>
            <person name="Kanga B."/>
            <person name="Kashin S."/>
            <person name="Khazanovich D."/>
            <person name="Kisner P."/>
            <person name="Lance K."/>
            <person name="Lara M."/>
            <person name="Lee W."/>
            <person name="Lennon N."/>
            <person name="Letendre F."/>
            <person name="LeVine R."/>
            <person name="Lipovsky A."/>
            <person name="Liu X."/>
            <person name="Liu J."/>
            <person name="Liu S."/>
            <person name="Lokyitsang T."/>
            <person name="Lokyitsang Y."/>
            <person name="Lubonja R."/>
            <person name="Lui A."/>
            <person name="MacDonald P."/>
            <person name="Magnisalis V."/>
            <person name="Maru K."/>
            <person name="Matthews C."/>
            <person name="McCusker W."/>
            <person name="McDonough S."/>
            <person name="Mehta T."/>
            <person name="Meldrim J."/>
            <person name="Meneus L."/>
            <person name="Mihai O."/>
            <person name="Mihalev A."/>
            <person name="Mihova T."/>
            <person name="Mittelman R."/>
            <person name="Mlenga V."/>
            <person name="Montmayeur A."/>
            <person name="Mulrain L."/>
            <person name="Navidi A."/>
            <person name="Naylor J."/>
            <person name="Negash T."/>
            <person name="Nguyen T."/>
            <person name="Nguyen N."/>
            <person name="Nicol R."/>
            <person name="Norbu C."/>
            <person name="Norbu N."/>
            <person name="Novod N."/>
            <person name="O'Neill B."/>
            <person name="Osman S."/>
            <person name="Markiewicz E."/>
            <person name="Oyono O.L."/>
            <person name="Patti C."/>
            <person name="Phunkhang P."/>
            <person name="Pierre F."/>
            <person name="Priest M."/>
            <person name="Raghuraman S."/>
            <person name="Rege F."/>
            <person name="Reyes R."/>
            <person name="Rise C."/>
            <person name="Rogov P."/>
            <person name="Ross K."/>
            <person name="Ryan E."/>
            <person name="Settipalli S."/>
            <person name="Shea T."/>
            <person name="Sherpa N."/>
            <person name="Shi L."/>
            <person name="Shih D."/>
            <person name="Sparrow T."/>
            <person name="Spaulding J."/>
            <person name="Stalker J."/>
            <person name="Stange-Thomann N."/>
            <person name="Stavropoulos S."/>
            <person name="Stone C."/>
            <person name="Strader C."/>
            <person name="Tesfaye S."/>
            <person name="Thomson T."/>
            <person name="Thoulutsang Y."/>
            <person name="Thoulutsang D."/>
            <person name="Topham K."/>
            <person name="Topping I."/>
            <person name="Tsamla T."/>
            <person name="Vassiliev H."/>
            <person name="Vo A."/>
            <person name="Wangchuk T."/>
            <person name="Wangdi T."/>
            <person name="Weiand M."/>
            <person name="Wilkinson J."/>
            <person name="Wilson A."/>
            <person name="Yadav S."/>
            <person name="Young G."/>
            <person name="Yu Q."/>
            <person name="Zembek L."/>
            <person name="Zhong D."/>
            <person name="Zimmer A."/>
            <person name="Zwirko Z."/>
            <person name="Jaffe D.B."/>
            <person name="Alvarez P."/>
            <person name="Brockman W."/>
            <person name="Butler J."/>
            <person name="Chin C."/>
            <person name="Gnerre S."/>
            <person name="Grabherr M."/>
            <person name="Kleber M."/>
            <person name="Mauceli E."/>
            <person name="MacCallum I."/>
        </authorList>
    </citation>
    <scope>NUCLEOTIDE SEQUENCE [LARGE SCALE GENOMIC DNA]</scope>
    <source>
        <strain evidence="4">MSH-3 / Tucson 14011-0111.49</strain>
    </source>
</reference>
<sequence length="354" mass="40150">MSVPEQSLLDVNINRVQRWKFWKRWSLEYLVSLQPRTKWQQESNNITVDTHVVLKELNQPPSKWMLGRSSSLPRREEFIRDLLPNFLGFPCSEQSFRGAAYKAVIHRVLQGDKRMSGRLVTTVDSERGTGVSGSWLPLDPRRLCFSPWIQCPKRRGRRLSRSTVSRQQALRGEDRKANRANPRRGPQGRPGYRDGGMESDIAAGRPLGTGDPLTTPAGVASASKDRPNFQEKRRATFIRGNDDLVFLASAQRIESRRWAKTVLPDYQPAKAGKAAAKAPSHRQRSAEDTTTQVQQAKRTKTLSNRSFAEVARGKTLIVVLDRGSKDGQVPRDKWHLVDNELQDVLLRSFSFVVI</sequence>
<protein>
    <submittedName>
        <fullName evidence="3">GL15750</fullName>
    </submittedName>
</protein>